<accession>A0ABY4R0N0</accession>
<dbReference type="InterPro" id="IPR029063">
    <property type="entry name" value="SAM-dependent_MTases_sf"/>
</dbReference>
<keyword evidence="2" id="KW-1185">Reference proteome</keyword>
<gene>
    <name evidence="1" type="ORF">M6D93_01105</name>
</gene>
<dbReference type="CDD" id="cd02440">
    <property type="entry name" value="AdoMet_MTases"/>
    <property type="match status" value="1"/>
</dbReference>
<dbReference type="RefSeq" id="WP_249772287.1">
    <property type="nucleotide sequence ID" value="NZ_CP097332.1"/>
</dbReference>
<dbReference type="InterPro" id="IPR008715">
    <property type="entry name" value="SAM-MeTfrase_NodS-like"/>
</dbReference>
<evidence type="ECO:0000313" key="1">
    <source>
        <dbReference type="EMBL" id="UQX88614.1"/>
    </source>
</evidence>
<proteinExistence type="predicted"/>
<evidence type="ECO:0000313" key="2">
    <source>
        <dbReference type="Proteomes" id="UP001056336"/>
    </source>
</evidence>
<organism evidence="1 2">
    <name type="scientific">Jatrophihabitans telluris</name>
    <dbReference type="NCBI Taxonomy" id="2038343"/>
    <lineage>
        <taxon>Bacteria</taxon>
        <taxon>Bacillati</taxon>
        <taxon>Actinomycetota</taxon>
        <taxon>Actinomycetes</taxon>
        <taxon>Jatrophihabitantales</taxon>
        <taxon>Jatrophihabitantaceae</taxon>
        <taxon>Jatrophihabitans</taxon>
    </lineage>
</organism>
<dbReference type="Proteomes" id="UP001056336">
    <property type="component" value="Chromosome"/>
</dbReference>
<reference evidence="1" key="1">
    <citation type="journal article" date="2018" name="Int. J. Syst. Evol. Microbiol.">
        <title>Jatrophihabitans telluris sp. nov., isolated from sediment soil of lava forest wetlands and the emended description of the genus Jatrophihabitans.</title>
        <authorList>
            <person name="Lee K.C."/>
            <person name="Suh M.K."/>
            <person name="Eom M.K."/>
            <person name="Kim K.K."/>
            <person name="Kim J.S."/>
            <person name="Kim D.S."/>
            <person name="Ko S.H."/>
            <person name="Shin Y.K."/>
            <person name="Lee J.S."/>
        </authorList>
    </citation>
    <scope>NUCLEOTIDE SEQUENCE</scope>
    <source>
        <strain evidence="1">N237</strain>
    </source>
</reference>
<sequence>MTDLEHLNELFAASEDPWHMRSGWHAQRKRDLLLASLPNSRYDYTFEPGCSAGELTPELARRSERVLAVDGFRESVTATRNRTAHLSNVVVEHRHVPSEWPREQKFDLIVLNEIGSMTNSSDWAALSDAVLGSLTSDATVLACHWRHHFPGRTLSTDTLHGLLDSILGLPRQTKVTDADFTIAVWTTRPRTTTERDGTF</sequence>
<dbReference type="Pfam" id="PF05401">
    <property type="entry name" value="NodS"/>
    <property type="match status" value="1"/>
</dbReference>
<dbReference type="EMBL" id="CP097332">
    <property type="protein sequence ID" value="UQX88614.1"/>
    <property type="molecule type" value="Genomic_DNA"/>
</dbReference>
<protein>
    <submittedName>
        <fullName evidence="1">Nodulation S family protein</fullName>
    </submittedName>
</protein>
<name>A0ABY4R0N0_9ACTN</name>
<dbReference type="SUPFAM" id="SSF53335">
    <property type="entry name" value="S-adenosyl-L-methionine-dependent methyltransferases"/>
    <property type="match status" value="1"/>
</dbReference>
<reference evidence="1" key="2">
    <citation type="submission" date="2022-05" db="EMBL/GenBank/DDBJ databases">
        <authorList>
            <person name="Kim J.-S."/>
            <person name="Lee K."/>
            <person name="Suh M."/>
            <person name="Eom M."/>
            <person name="Kim J.-S."/>
            <person name="Kim D.-S."/>
            <person name="Ko S.-H."/>
            <person name="Shin Y."/>
            <person name="Lee J.-S."/>
        </authorList>
    </citation>
    <scope>NUCLEOTIDE SEQUENCE</scope>
    <source>
        <strain evidence="1">N237</strain>
    </source>
</reference>
<dbReference type="Gene3D" id="3.40.50.150">
    <property type="entry name" value="Vaccinia Virus protein VP39"/>
    <property type="match status" value="1"/>
</dbReference>